<evidence type="ECO:0000313" key="4">
    <source>
        <dbReference type="Proteomes" id="UP000011553"/>
    </source>
</evidence>
<name>M0IY61_9EURY</name>
<dbReference type="AlphaFoldDB" id="M0IY61"/>
<proteinExistence type="inferred from homology"/>
<dbReference type="Proteomes" id="UP000011553">
    <property type="component" value="Unassembled WGS sequence"/>
</dbReference>
<dbReference type="PANTHER" id="PTHR46268:SF6">
    <property type="entry name" value="UNIVERSAL STRESS PROTEIN UP12"/>
    <property type="match status" value="1"/>
</dbReference>
<gene>
    <name evidence="3" type="ORF">C438_18160</name>
</gene>
<protein>
    <submittedName>
        <fullName evidence="3">UspA domain-containing protein</fullName>
    </submittedName>
</protein>
<feature type="domain" description="UspA" evidence="2">
    <location>
        <begin position="26"/>
        <end position="161"/>
    </location>
</feature>
<comment type="caution">
    <text evidence="3">The sequence shown here is derived from an EMBL/GenBank/DDBJ whole genome shotgun (WGS) entry which is preliminary data.</text>
</comment>
<accession>M0IY61</accession>
<comment type="similarity">
    <text evidence="1">Belongs to the universal stress protein A family.</text>
</comment>
<evidence type="ECO:0000259" key="2">
    <source>
        <dbReference type="Pfam" id="PF00582"/>
    </source>
</evidence>
<reference evidence="3 4" key="1">
    <citation type="journal article" date="2014" name="PLoS Genet.">
        <title>Phylogenetically driven sequencing of extremely halophilic archaea reveals strategies for static and dynamic osmo-response.</title>
        <authorList>
            <person name="Becker E.A."/>
            <person name="Seitzer P.M."/>
            <person name="Tritt A."/>
            <person name="Larsen D."/>
            <person name="Krusor M."/>
            <person name="Yao A.I."/>
            <person name="Wu D."/>
            <person name="Madern D."/>
            <person name="Eisen J.A."/>
            <person name="Darling A.E."/>
            <person name="Facciotti M.T."/>
        </authorList>
    </citation>
    <scope>NUCLEOTIDE SEQUENCE [LARGE SCALE GENOMIC DNA]</scope>
    <source>
        <strain evidence="3 4">ATCC 35960</strain>
    </source>
</reference>
<evidence type="ECO:0000313" key="3">
    <source>
        <dbReference type="EMBL" id="EMA00405.1"/>
    </source>
</evidence>
<dbReference type="PANTHER" id="PTHR46268">
    <property type="entry name" value="STRESS RESPONSE PROTEIN NHAX"/>
    <property type="match status" value="1"/>
</dbReference>
<organism evidence="3 4">
    <name type="scientific">Haloferax denitrificans ATCC 35960</name>
    <dbReference type="NCBI Taxonomy" id="662478"/>
    <lineage>
        <taxon>Archaea</taxon>
        <taxon>Methanobacteriati</taxon>
        <taxon>Methanobacteriota</taxon>
        <taxon>Stenosarchaea group</taxon>
        <taxon>Halobacteria</taxon>
        <taxon>Halobacteriales</taxon>
        <taxon>Haloferacaceae</taxon>
        <taxon>Haloferax</taxon>
    </lineage>
</organism>
<dbReference type="PRINTS" id="PR01438">
    <property type="entry name" value="UNVRSLSTRESS"/>
</dbReference>
<sequence length="166" mass="17660">MRAGGRCEAGWAGFGFIRSARVCDDMFDHILVPTDGSAHATRAAEYAVDLAATYGAALHVLYVVDVRTGHADAPVDDDDSQTRGESAVGDIAARAADRDVPVETEIRVGLPHEVIIDYGEARDIDLVVMGTHGTSGLERYLLGSVAERVVRLSDVPVLCVPPADDE</sequence>
<dbReference type="Gene3D" id="3.40.50.620">
    <property type="entry name" value="HUPs"/>
    <property type="match status" value="1"/>
</dbReference>
<dbReference type="InterPro" id="IPR006016">
    <property type="entry name" value="UspA"/>
</dbReference>
<evidence type="ECO:0000256" key="1">
    <source>
        <dbReference type="ARBA" id="ARBA00008791"/>
    </source>
</evidence>
<dbReference type="PATRIC" id="fig|662478.6.peg.3587"/>
<dbReference type="SUPFAM" id="SSF52402">
    <property type="entry name" value="Adenine nucleotide alpha hydrolases-like"/>
    <property type="match status" value="1"/>
</dbReference>
<keyword evidence="4" id="KW-1185">Reference proteome</keyword>
<dbReference type="EMBL" id="AOLP01000019">
    <property type="protein sequence ID" value="EMA00405.1"/>
    <property type="molecule type" value="Genomic_DNA"/>
</dbReference>
<dbReference type="InterPro" id="IPR006015">
    <property type="entry name" value="Universal_stress_UspA"/>
</dbReference>
<dbReference type="InterPro" id="IPR014729">
    <property type="entry name" value="Rossmann-like_a/b/a_fold"/>
</dbReference>
<dbReference type="CDD" id="cd00293">
    <property type="entry name" value="USP-like"/>
    <property type="match status" value="1"/>
</dbReference>
<dbReference type="Pfam" id="PF00582">
    <property type="entry name" value="Usp"/>
    <property type="match status" value="1"/>
</dbReference>